<comment type="subcellular location">
    <subcellularLocation>
        <location evidence="2">Mitochondrion</location>
    </subcellularLocation>
</comment>
<name>A0AAV2HGL2_LYMST</name>
<dbReference type="EMBL" id="CAXITT010000134">
    <property type="protein sequence ID" value="CAL1533106.1"/>
    <property type="molecule type" value="Genomic_DNA"/>
</dbReference>
<dbReference type="GO" id="GO:0005524">
    <property type="term" value="F:ATP binding"/>
    <property type="evidence" value="ECO:0007669"/>
    <property type="project" value="UniProtKB-KW"/>
</dbReference>
<dbReference type="FunFam" id="3.40.50.300:FF:000709">
    <property type="entry name" value="Iron-sulfur protein NUBPL isoform X1"/>
    <property type="match status" value="1"/>
</dbReference>
<comment type="cofactor">
    <cofactor evidence="1">
        <name>[4Fe-4S] cluster</name>
        <dbReference type="ChEBI" id="CHEBI:49883"/>
    </cofactor>
</comment>
<dbReference type="GO" id="GO:0032981">
    <property type="term" value="P:mitochondrial respiratory chain complex I assembly"/>
    <property type="evidence" value="ECO:0007669"/>
    <property type="project" value="TreeGrafter"/>
</dbReference>
<evidence type="ECO:0000256" key="15">
    <source>
        <dbReference type="SAM" id="MobiDB-lite"/>
    </source>
</evidence>
<keyword evidence="9" id="KW-0411">Iron-sulfur</keyword>
<dbReference type="GO" id="GO:0016226">
    <property type="term" value="P:iron-sulfur cluster assembly"/>
    <property type="evidence" value="ECO:0007669"/>
    <property type="project" value="InterPro"/>
</dbReference>
<dbReference type="PANTHER" id="PTHR42961">
    <property type="entry name" value="IRON-SULFUR PROTEIN NUBPL"/>
    <property type="match status" value="1"/>
</dbReference>
<gene>
    <name evidence="16" type="ORF">GSLYS_00007124001</name>
</gene>
<evidence type="ECO:0000256" key="8">
    <source>
        <dbReference type="ARBA" id="ARBA00023004"/>
    </source>
</evidence>
<dbReference type="AlphaFoldDB" id="A0AAV2HGL2"/>
<organism evidence="16 17">
    <name type="scientific">Lymnaea stagnalis</name>
    <name type="common">Great pond snail</name>
    <name type="synonym">Helix stagnalis</name>
    <dbReference type="NCBI Taxonomy" id="6523"/>
    <lineage>
        <taxon>Eukaryota</taxon>
        <taxon>Metazoa</taxon>
        <taxon>Spiralia</taxon>
        <taxon>Lophotrochozoa</taxon>
        <taxon>Mollusca</taxon>
        <taxon>Gastropoda</taxon>
        <taxon>Heterobranchia</taxon>
        <taxon>Euthyneura</taxon>
        <taxon>Panpulmonata</taxon>
        <taxon>Hygrophila</taxon>
        <taxon>Lymnaeoidea</taxon>
        <taxon>Lymnaeidae</taxon>
        <taxon>Lymnaea</taxon>
    </lineage>
</organism>
<dbReference type="InterPro" id="IPR033756">
    <property type="entry name" value="YlxH/NBP35"/>
</dbReference>
<accession>A0AAV2HGL2</accession>
<evidence type="ECO:0000256" key="6">
    <source>
        <dbReference type="ARBA" id="ARBA00022840"/>
    </source>
</evidence>
<keyword evidence="17" id="KW-1185">Reference proteome</keyword>
<evidence type="ECO:0000256" key="14">
    <source>
        <dbReference type="ARBA" id="ARBA00081370"/>
    </source>
</evidence>
<feature type="region of interest" description="Disordered" evidence="15">
    <location>
        <begin position="56"/>
        <end position="76"/>
    </location>
</feature>
<dbReference type="PANTHER" id="PTHR42961:SF2">
    <property type="entry name" value="IRON-SULFUR PROTEIN NUBPL"/>
    <property type="match status" value="1"/>
</dbReference>
<proteinExistence type="inferred from homology"/>
<evidence type="ECO:0000256" key="10">
    <source>
        <dbReference type="ARBA" id="ARBA00023128"/>
    </source>
</evidence>
<evidence type="ECO:0000256" key="4">
    <source>
        <dbReference type="ARBA" id="ARBA00022723"/>
    </source>
</evidence>
<evidence type="ECO:0000313" key="16">
    <source>
        <dbReference type="EMBL" id="CAL1533106.1"/>
    </source>
</evidence>
<keyword evidence="4" id="KW-0479">Metal-binding</keyword>
<comment type="similarity">
    <text evidence="11">Belongs to the Mrp/NBP35 ATP-binding proteins family.</text>
</comment>
<dbReference type="PROSITE" id="PS01215">
    <property type="entry name" value="MRP"/>
    <property type="match status" value="1"/>
</dbReference>
<reference evidence="16 17" key="1">
    <citation type="submission" date="2024-04" db="EMBL/GenBank/DDBJ databases">
        <authorList>
            <consortium name="Genoscope - CEA"/>
            <person name="William W."/>
        </authorList>
    </citation>
    <scope>NUCLEOTIDE SEQUENCE [LARGE SCALE GENOMIC DNA]</scope>
</reference>
<keyword evidence="8" id="KW-0408">Iron</keyword>
<evidence type="ECO:0000256" key="1">
    <source>
        <dbReference type="ARBA" id="ARBA00001966"/>
    </source>
</evidence>
<evidence type="ECO:0000256" key="5">
    <source>
        <dbReference type="ARBA" id="ARBA00022741"/>
    </source>
</evidence>
<comment type="caution">
    <text evidence="16">The sequence shown here is derived from an EMBL/GenBank/DDBJ whole genome shotgun (WGS) entry which is preliminary data.</text>
</comment>
<dbReference type="GO" id="GO:0051539">
    <property type="term" value="F:4 iron, 4 sulfur cluster binding"/>
    <property type="evidence" value="ECO:0007669"/>
    <property type="project" value="UniProtKB-KW"/>
</dbReference>
<evidence type="ECO:0000256" key="12">
    <source>
        <dbReference type="ARBA" id="ARBA00056637"/>
    </source>
</evidence>
<keyword evidence="3" id="KW-0004">4Fe-4S</keyword>
<dbReference type="Gene3D" id="3.40.50.300">
    <property type="entry name" value="P-loop containing nucleotide triphosphate hydrolases"/>
    <property type="match status" value="1"/>
</dbReference>
<evidence type="ECO:0000256" key="3">
    <source>
        <dbReference type="ARBA" id="ARBA00022485"/>
    </source>
</evidence>
<evidence type="ECO:0000313" key="17">
    <source>
        <dbReference type="Proteomes" id="UP001497497"/>
    </source>
</evidence>
<protein>
    <recommendedName>
        <fullName evidence="13">Iron-sulfur cluster transfer protein NUBPL</fullName>
    </recommendedName>
    <alternativeName>
        <fullName evidence="14">Nucleotide-binding protein-like</fullName>
    </alternativeName>
</protein>
<dbReference type="SUPFAM" id="SSF52540">
    <property type="entry name" value="P-loop containing nucleoside triphosphate hydrolases"/>
    <property type="match status" value="1"/>
</dbReference>
<dbReference type="GO" id="GO:0046872">
    <property type="term" value="F:metal ion binding"/>
    <property type="evidence" value="ECO:0007669"/>
    <property type="project" value="UniProtKB-KW"/>
</dbReference>
<dbReference type="CDD" id="cd02037">
    <property type="entry name" value="Mrp_NBP35"/>
    <property type="match status" value="1"/>
</dbReference>
<dbReference type="InterPro" id="IPR000808">
    <property type="entry name" value="Mrp-like_CS"/>
</dbReference>
<sequence length="341" mass="37400">MPFSYDCFNFYRQVIRFRIAKYHTFTNYRCFKWITPYCFVKRKISSHADALGAYPTPSSAKDVDKHSQRRSQGLPKKLPIPGVGHVIVVASGKGGVGKSTTAVNLALALTQVGKNLKVGLLDADVYGPSIPMLMNLSGPPELNHRKNLMLPLVNYGVKCMSMGFLVDDKAAIVWRGLMVMSAIQKLLREVVWGPLDYLVVDMPPGTGDVQLSIAQNIPVSGSIIVTTPQDLALLDARRAMDMFRQVHIKCLGIVENMSVFVCPNCNHQEHIFGEDGGKHIAQQMGTEILGSVPLSKSICHFSDSGHPVVLAEPNSPVSEVFKSIAVKVISKLPLEEQSSAR</sequence>
<evidence type="ECO:0000256" key="13">
    <source>
        <dbReference type="ARBA" id="ARBA00069083"/>
    </source>
</evidence>
<dbReference type="GO" id="GO:0005759">
    <property type="term" value="C:mitochondrial matrix"/>
    <property type="evidence" value="ECO:0007669"/>
    <property type="project" value="UniProtKB-ARBA"/>
</dbReference>
<dbReference type="InterPro" id="IPR044304">
    <property type="entry name" value="NUBPL-like"/>
</dbReference>
<keyword evidence="6" id="KW-0067">ATP-binding</keyword>
<evidence type="ECO:0000256" key="7">
    <source>
        <dbReference type="ARBA" id="ARBA00022946"/>
    </source>
</evidence>
<comment type="function">
    <text evidence="12">Iron-sulfur cluster transfer protein involved in the assembly of the mitochondrial membrane respiratory chain NADH dehydrogenase (Complex I). May deliver one or more Fe-S clusters to complex I subunits.</text>
</comment>
<evidence type="ECO:0000256" key="11">
    <source>
        <dbReference type="ARBA" id="ARBA00024036"/>
    </source>
</evidence>
<keyword evidence="7" id="KW-0809">Transit peptide</keyword>
<dbReference type="InterPro" id="IPR019591">
    <property type="entry name" value="Mrp/NBP35_ATP-bd"/>
</dbReference>
<keyword evidence="5" id="KW-0547">Nucleotide-binding</keyword>
<evidence type="ECO:0000256" key="9">
    <source>
        <dbReference type="ARBA" id="ARBA00023014"/>
    </source>
</evidence>
<evidence type="ECO:0000256" key="2">
    <source>
        <dbReference type="ARBA" id="ARBA00004173"/>
    </source>
</evidence>
<dbReference type="InterPro" id="IPR027417">
    <property type="entry name" value="P-loop_NTPase"/>
</dbReference>
<dbReference type="Pfam" id="PF10609">
    <property type="entry name" value="ParA"/>
    <property type="match status" value="1"/>
</dbReference>
<dbReference type="HAMAP" id="MF_02040">
    <property type="entry name" value="Mrp_NBP35"/>
    <property type="match status" value="1"/>
</dbReference>
<dbReference type="GO" id="GO:0140663">
    <property type="term" value="F:ATP-dependent FeS chaperone activity"/>
    <property type="evidence" value="ECO:0007669"/>
    <property type="project" value="InterPro"/>
</dbReference>
<dbReference type="Proteomes" id="UP001497497">
    <property type="component" value="Unassembled WGS sequence"/>
</dbReference>
<keyword evidence="10" id="KW-0496">Mitochondrion</keyword>